<feature type="transmembrane region" description="Helical" evidence="1">
    <location>
        <begin position="96"/>
        <end position="118"/>
    </location>
</feature>
<sequence>MFWKNLSFFYLNYYFLDFCMMFIILIPSNLYKFHPLIFSILLFFFSIILSLKLNYLMMNFYYSYILFLVMIGGVMILIMYFTSISSNELLIFSKNFFKFYFIKQIFYMMFIFLVYKLYMKNYFMNLYKNFELLNLNSMNLDNLNFYILKNLYMDLHLEITIFFIMYLLLMMMFSTMICLKFNIPMRQLIN</sequence>
<keyword evidence="1" id="KW-0812">Transmembrane</keyword>
<keyword evidence="2" id="KW-0496">Mitochondrion</keyword>
<feature type="transmembrane region" description="Helical" evidence="1">
    <location>
        <begin position="6"/>
        <end position="26"/>
    </location>
</feature>
<dbReference type="AlphaFoldDB" id="A0A6F8AFB2"/>
<accession>A0A6F8AFB2</accession>
<feature type="transmembrane region" description="Helical" evidence="1">
    <location>
        <begin position="159"/>
        <end position="179"/>
    </location>
</feature>
<gene>
    <name evidence="2" type="primary">ND6</name>
</gene>
<name>A0A6F8AFB2_9HYME</name>
<reference evidence="2" key="1">
    <citation type="submission" date="2015-06" db="EMBL/GenBank/DDBJ databases">
        <title>Cotesia planula mitochondrion, partial genome.</title>
        <authorList>
            <person name="Song S.N."/>
            <person name="Chen X.X."/>
        </authorList>
    </citation>
    <scope>NUCLEOTIDE SEQUENCE</scope>
</reference>
<keyword evidence="1" id="KW-0472">Membrane</keyword>
<evidence type="ECO:0000313" key="2">
    <source>
        <dbReference type="EMBL" id="APF47521.1"/>
    </source>
</evidence>
<proteinExistence type="predicted"/>
<evidence type="ECO:0000256" key="1">
    <source>
        <dbReference type="SAM" id="Phobius"/>
    </source>
</evidence>
<protein>
    <submittedName>
        <fullName evidence="2">NADH dehydrogenase subunit 6</fullName>
    </submittedName>
</protein>
<feature type="transmembrane region" description="Helical" evidence="1">
    <location>
        <begin position="33"/>
        <end position="55"/>
    </location>
</feature>
<geneLocation type="mitochondrion" evidence="2"/>
<keyword evidence="1" id="KW-1133">Transmembrane helix</keyword>
<dbReference type="EMBL" id="KT215853">
    <property type="protein sequence ID" value="APF47521.1"/>
    <property type="molecule type" value="Genomic_DNA"/>
</dbReference>
<organism evidence="2">
    <name type="scientific">Protapanteles sp. 2 SNS-2016</name>
    <dbReference type="NCBI Taxonomy" id="1911513"/>
    <lineage>
        <taxon>Eukaryota</taxon>
        <taxon>Metazoa</taxon>
        <taxon>Ecdysozoa</taxon>
        <taxon>Arthropoda</taxon>
        <taxon>Hexapoda</taxon>
        <taxon>Insecta</taxon>
        <taxon>Pterygota</taxon>
        <taxon>Neoptera</taxon>
        <taxon>Endopterygota</taxon>
        <taxon>Hymenoptera</taxon>
        <taxon>Apocrita</taxon>
        <taxon>Ichneumonoidea</taxon>
        <taxon>Braconidae</taxon>
        <taxon>Microgastrinae</taxon>
        <taxon>Protapanteles</taxon>
    </lineage>
</organism>
<feature type="transmembrane region" description="Helical" evidence="1">
    <location>
        <begin position="61"/>
        <end position="84"/>
    </location>
</feature>